<gene>
    <name evidence="1" type="ORF">C0Z19_08290</name>
</gene>
<dbReference type="AlphaFoldDB" id="A0A2N7WA39"/>
<comment type="caution">
    <text evidence="1">The sequence shown here is derived from an EMBL/GenBank/DDBJ whole genome shotgun (WGS) entry which is preliminary data.</text>
</comment>
<dbReference type="Proteomes" id="UP000235347">
    <property type="component" value="Unassembled WGS sequence"/>
</dbReference>
<evidence type="ECO:0000313" key="2">
    <source>
        <dbReference type="Proteomes" id="UP000235347"/>
    </source>
</evidence>
<dbReference type="EMBL" id="PNYB01000005">
    <property type="protein sequence ID" value="PMS26276.1"/>
    <property type="molecule type" value="Genomic_DNA"/>
</dbReference>
<proteinExistence type="predicted"/>
<name>A0A2N7WA39_9BURK</name>
<organism evidence="1 2">
    <name type="scientific">Trinickia soli</name>
    <dbReference type="NCBI Taxonomy" id="380675"/>
    <lineage>
        <taxon>Bacteria</taxon>
        <taxon>Pseudomonadati</taxon>
        <taxon>Pseudomonadota</taxon>
        <taxon>Betaproteobacteria</taxon>
        <taxon>Burkholderiales</taxon>
        <taxon>Burkholderiaceae</taxon>
        <taxon>Trinickia</taxon>
    </lineage>
</organism>
<accession>A0A2N7WA39</accession>
<reference evidence="1 2" key="1">
    <citation type="submission" date="2018-01" db="EMBL/GenBank/DDBJ databases">
        <title>Whole genome analyses suggest that Burkholderia sensu lato contains two further novel genera in the rhizoxinica-symbiotica group Mycetohabitans gen. nov., and Trinickia gen. nov.: implications for the evolution of diazotrophy and nodulation in the Burkholderiaceae.</title>
        <authorList>
            <person name="Estrada-de los Santos P."/>
            <person name="Palmer M."/>
            <person name="Chavez-Ramirez B."/>
            <person name="Beukes C."/>
            <person name="Steenkamp E.T."/>
            <person name="Hirsch A.M."/>
            <person name="Manyaka P."/>
            <person name="Maluk M."/>
            <person name="Lafos M."/>
            <person name="Crook M."/>
            <person name="Gross E."/>
            <person name="Simon M.F."/>
            <person name="Bueno dos Reis Junior F."/>
            <person name="Poole P.S."/>
            <person name="Venter S.N."/>
            <person name="James E.K."/>
        </authorList>
    </citation>
    <scope>NUCLEOTIDE SEQUENCE [LARGE SCALE GENOMIC DNA]</scope>
    <source>
        <strain evidence="1 2">GP25-8</strain>
    </source>
</reference>
<keyword evidence="2" id="KW-1185">Reference proteome</keyword>
<protein>
    <submittedName>
        <fullName evidence="1">Uncharacterized protein</fullName>
    </submittedName>
</protein>
<sequence length="168" mass="18573">MLCLILGSPALAQNRLNNPEFSNYPATIFVGRLMIPPYYVKSADVWRDDMGKQVAAPTVNFAGKHYVGLHSCGTECRYYTLSDLSTGKDLKALDMFSSDGEKPLKTRDGRTYITELVTRPDSAMIVARYRIDESSGHPAECRERIFTLSSDGQKVAPITGTIKGCVSR</sequence>
<evidence type="ECO:0000313" key="1">
    <source>
        <dbReference type="EMBL" id="PMS26276.1"/>
    </source>
</evidence>